<dbReference type="AlphaFoldDB" id="A0A078AU48"/>
<reference evidence="1 2" key="1">
    <citation type="submission" date="2014-06" db="EMBL/GenBank/DDBJ databases">
        <authorList>
            <person name="Swart Estienne"/>
        </authorList>
    </citation>
    <scope>NUCLEOTIDE SEQUENCE [LARGE SCALE GENOMIC DNA]</scope>
    <source>
        <strain evidence="1 2">130c</strain>
    </source>
</reference>
<accession>A0A078AU48</accession>
<dbReference type="InterPro" id="IPR009030">
    <property type="entry name" value="Growth_fac_rcpt_cys_sf"/>
</dbReference>
<dbReference type="InParanoid" id="A0A078AU48"/>
<dbReference type="SMART" id="SM00261">
    <property type="entry name" value="FU"/>
    <property type="match status" value="1"/>
</dbReference>
<name>A0A078AU48_STYLE</name>
<dbReference type="Gene3D" id="2.10.220.10">
    <property type="entry name" value="Hormone Receptor, Insulin-like Growth Factor Receptor 1, Chain A, domain 2"/>
    <property type="match status" value="1"/>
</dbReference>
<organism evidence="1 2">
    <name type="scientific">Stylonychia lemnae</name>
    <name type="common">Ciliate</name>
    <dbReference type="NCBI Taxonomy" id="5949"/>
    <lineage>
        <taxon>Eukaryota</taxon>
        <taxon>Sar</taxon>
        <taxon>Alveolata</taxon>
        <taxon>Ciliophora</taxon>
        <taxon>Intramacronucleata</taxon>
        <taxon>Spirotrichea</taxon>
        <taxon>Stichotrichia</taxon>
        <taxon>Sporadotrichida</taxon>
        <taxon>Oxytrichidae</taxon>
        <taxon>Stylonychinae</taxon>
        <taxon>Stylonychia</taxon>
    </lineage>
</organism>
<proteinExistence type="predicted"/>
<evidence type="ECO:0000313" key="2">
    <source>
        <dbReference type="Proteomes" id="UP000039865"/>
    </source>
</evidence>
<gene>
    <name evidence="1" type="primary">Contig5638.g6040</name>
    <name evidence="1" type="ORF">STYLEM_14861</name>
</gene>
<dbReference type="InterPro" id="IPR006212">
    <property type="entry name" value="Furin_repeat"/>
</dbReference>
<dbReference type="CDD" id="cd00064">
    <property type="entry name" value="FU"/>
    <property type="match status" value="1"/>
</dbReference>
<dbReference type="Proteomes" id="UP000039865">
    <property type="component" value="Unassembled WGS sequence"/>
</dbReference>
<evidence type="ECO:0000313" key="1">
    <source>
        <dbReference type="EMBL" id="CDW85774.1"/>
    </source>
</evidence>
<keyword evidence="2" id="KW-1185">Reference proteome</keyword>
<dbReference type="EMBL" id="CCKQ01014040">
    <property type="protein sequence ID" value="CDW85774.1"/>
    <property type="molecule type" value="Genomic_DNA"/>
</dbReference>
<protein>
    <submittedName>
        <fullName evidence="1">Uncharacterized protein</fullName>
    </submittedName>
</protein>
<sequence>MLNLQNIAVPGKWFMIFQMVHTEAYFSKINVAYKEARINGLSSISKIIARPWNYEGDPNATLLQFQITAYANSKIFIRNLQYWKASLSFDFYMTNRLFTALDPVKMQSKGLIAYFKMDESGGNYVYNHALPESFQSVSQYHFQLNQKWYFYSDLNADPSSNSQEDMKFLFCKEPYSKLLDNHCDYFGSCHSSTPTDDCLGPEYSDISTCINLPEQIYSLDDKDCYDCHPICSGCNLPFQADECISCVPGYSKIDGLCKSQCPDNTFNVKGQCISCNDTLCRCSEDYLDSCLGCLNKSHYFLEGIQKCTAILCAKDASKLTNTVVLNVQRMQHYQHLIIVTILHA</sequence>
<dbReference type="SUPFAM" id="SSF57184">
    <property type="entry name" value="Growth factor receptor domain"/>
    <property type="match status" value="1"/>
</dbReference>